<feature type="compositionally biased region" description="Low complexity" evidence="1">
    <location>
        <begin position="211"/>
        <end position="227"/>
    </location>
</feature>
<proteinExistence type="predicted"/>
<accession>A0A8S5U4D2</accession>
<evidence type="ECO:0000256" key="1">
    <source>
        <dbReference type="SAM" id="MobiDB-lite"/>
    </source>
</evidence>
<dbReference type="EMBL" id="BK016005">
    <property type="protein sequence ID" value="DAF89285.1"/>
    <property type="molecule type" value="Genomic_DNA"/>
</dbReference>
<sequence length="227" mass="25802">MGRISYDDVDKYGGSDSEFLKLQNDGDMVTAQLMVHDMDDIDIYACHSVAVGKWDDGNDKTRFVNCLRNYDDPLDVCPLCEAGLKTQVVMMLAMVDQQDGKIKIWNRGKTFIPKIKNFVNRWGDMTMKPVDIIRNGKKGDKKTTYDIQISPAEPMDISQYEKPEFLGGYIMDKSADEMQEYLDTGSFPDTDNSDNEDNTQVRRRNTEPLPRRGASRASRATSRRAGM</sequence>
<feature type="region of interest" description="Disordered" evidence="1">
    <location>
        <begin position="182"/>
        <end position="227"/>
    </location>
</feature>
<evidence type="ECO:0000313" key="2">
    <source>
        <dbReference type="EMBL" id="DAF89285.1"/>
    </source>
</evidence>
<reference evidence="2" key="1">
    <citation type="journal article" date="2021" name="Proc. Natl. Acad. Sci. U.S.A.">
        <title>A Catalog of Tens of Thousands of Viruses from Human Metagenomes Reveals Hidden Associations with Chronic Diseases.</title>
        <authorList>
            <person name="Tisza M.J."/>
            <person name="Buck C.B."/>
        </authorList>
    </citation>
    <scope>NUCLEOTIDE SEQUENCE</scope>
    <source>
        <strain evidence="2">Ct6GI21</strain>
    </source>
</reference>
<organism evidence="2">
    <name type="scientific">Siphoviridae sp. ct6GI21</name>
    <dbReference type="NCBI Taxonomy" id="2825340"/>
    <lineage>
        <taxon>Viruses</taxon>
        <taxon>Duplodnaviria</taxon>
        <taxon>Heunggongvirae</taxon>
        <taxon>Uroviricota</taxon>
        <taxon>Caudoviricetes</taxon>
    </lineage>
</organism>
<protein>
    <submittedName>
        <fullName evidence="2">SsDNA-binding protein</fullName>
    </submittedName>
</protein>
<name>A0A8S5U4D2_9CAUD</name>